<feature type="compositionally biased region" description="Polar residues" evidence="8">
    <location>
        <begin position="260"/>
        <end position="285"/>
    </location>
</feature>
<dbReference type="GO" id="GO:0000978">
    <property type="term" value="F:RNA polymerase II cis-regulatory region sequence-specific DNA binding"/>
    <property type="evidence" value="ECO:0007669"/>
    <property type="project" value="TreeGrafter"/>
</dbReference>
<feature type="compositionally biased region" description="Low complexity" evidence="8">
    <location>
        <begin position="428"/>
        <end position="437"/>
    </location>
</feature>
<evidence type="ECO:0000313" key="11">
    <source>
        <dbReference type="Proteomes" id="UP001338582"/>
    </source>
</evidence>
<feature type="compositionally biased region" description="Low complexity" evidence="8">
    <location>
        <begin position="291"/>
        <end position="308"/>
    </location>
</feature>
<evidence type="ECO:0000313" key="10">
    <source>
        <dbReference type="EMBL" id="WPK22941.1"/>
    </source>
</evidence>
<proteinExistence type="predicted"/>
<feature type="compositionally biased region" description="Basic and acidic residues" evidence="8">
    <location>
        <begin position="721"/>
        <end position="738"/>
    </location>
</feature>
<dbReference type="Gene3D" id="3.30.160.60">
    <property type="entry name" value="Classic Zinc Finger"/>
    <property type="match status" value="3"/>
</dbReference>
<evidence type="ECO:0000256" key="5">
    <source>
        <dbReference type="ARBA" id="ARBA00022833"/>
    </source>
</evidence>
<feature type="compositionally biased region" description="Polar residues" evidence="8">
    <location>
        <begin position="54"/>
        <end position="70"/>
    </location>
</feature>
<feature type="region of interest" description="Disordered" evidence="8">
    <location>
        <begin position="379"/>
        <end position="444"/>
    </location>
</feature>
<evidence type="ECO:0000256" key="2">
    <source>
        <dbReference type="ARBA" id="ARBA00022723"/>
    </source>
</evidence>
<protein>
    <recommendedName>
        <fullName evidence="9">C2H2-type domain-containing protein</fullName>
    </recommendedName>
</protein>
<feature type="region of interest" description="Disordered" evidence="8">
    <location>
        <begin position="338"/>
        <end position="362"/>
    </location>
</feature>
<keyword evidence="4 7" id="KW-0863">Zinc-finger</keyword>
<gene>
    <name evidence="10" type="ORF">PUMCH_000164</name>
</gene>
<dbReference type="AlphaFoldDB" id="A0AAX4H426"/>
<sequence length="750" mass="83102">MPSSSSRLNIKYLENSDEKDSSSDSHCSPNRVSNSTDKPKSQTHHHQKEKVDSNELSNDASNETSDLDNNASDDRQPCAFVLQPMQHLPENSVDKDTSDMPQPPPSASFASPQPETGSDGTLKSTGDSVGATDETGKTTASEDAISKLSKTGLQKTFFCKICNQGFTRKHNMVSHELIHTSLKLHRCEICDILFRRIHDLKRHEKLHTGEKPFQCDKCHRHFARTDALSRHLNSPNACTGNILRGQTNERATSRDIDASVSPSVNEETSVTSHQVTNDTSASATNEARPDNTGSHQTQSSSNSSNVGSTFIGQGGALMNSTGVSSLLAREDVEILKTPKDTAMSHNNQDGSFPSSSLSSGSIDLPQYELNKWRPLQYHAGQEPPQEHGENSQDVRSEPLSGADSTESSGGHILLRNPTNGARKDFPKTTTTTTTTTTMEQGNGPMSQKYLQQMTARGRDEIVPRQSSNSDRHFYHHIHYYHHHNYEGSHPSQRRQYPPHAQLNGSYSMGAELNHEGASGRPPVARQQRMISSEGLGQPHGSQKRLIINRGMPHQKSYPDQNFPERIQRNGGYERVDNAGGSSQFLPVMPNSERQHWETQKQMEFSNSQSDNSLDSAANRSSQQPPHNLQAQQQHQAVSESQKQQGSHRGEDGIPIDNPNVHRHLSDGSKGYAAPQNRQFEMMNGKRSYVSMEKYENLMNYASNLQNSLSTLENRLVALESENNRDKPSSSERQSSRPEKKSRRSGANAGN</sequence>
<evidence type="ECO:0000256" key="3">
    <source>
        <dbReference type="ARBA" id="ARBA00022737"/>
    </source>
</evidence>
<evidence type="ECO:0000259" key="9">
    <source>
        <dbReference type="PROSITE" id="PS50157"/>
    </source>
</evidence>
<keyword evidence="2" id="KW-0479">Metal-binding</keyword>
<dbReference type="RefSeq" id="XP_062875328.1">
    <property type="nucleotide sequence ID" value="XM_063019258.1"/>
</dbReference>
<feature type="compositionally biased region" description="Polar residues" evidence="8">
    <location>
        <begin position="115"/>
        <end position="127"/>
    </location>
</feature>
<dbReference type="EMBL" id="CP138894">
    <property type="protein sequence ID" value="WPK22941.1"/>
    <property type="molecule type" value="Genomic_DNA"/>
</dbReference>
<dbReference type="PROSITE" id="PS00028">
    <property type="entry name" value="ZINC_FINGER_C2H2_1"/>
    <property type="match status" value="2"/>
</dbReference>
<feature type="domain" description="C2H2-type" evidence="9">
    <location>
        <begin position="185"/>
        <end position="212"/>
    </location>
</feature>
<feature type="compositionally biased region" description="Basic and acidic residues" evidence="8">
    <location>
        <begin position="384"/>
        <end position="396"/>
    </location>
</feature>
<dbReference type="PANTHER" id="PTHR23226:SF416">
    <property type="entry name" value="FI01424P"/>
    <property type="match status" value="1"/>
</dbReference>
<evidence type="ECO:0000256" key="4">
    <source>
        <dbReference type="ARBA" id="ARBA00022771"/>
    </source>
</evidence>
<feature type="domain" description="C2H2-type" evidence="9">
    <location>
        <begin position="213"/>
        <end position="231"/>
    </location>
</feature>
<keyword evidence="11" id="KW-1185">Reference proteome</keyword>
<keyword evidence="5" id="KW-0862">Zinc</keyword>
<keyword evidence="6" id="KW-0539">Nucleus</keyword>
<feature type="compositionally biased region" description="Low complexity" evidence="8">
    <location>
        <begin position="349"/>
        <end position="362"/>
    </location>
</feature>
<feature type="region of interest" description="Disordered" evidence="8">
    <location>
        <begin position="90"/>
        <end position="142"/>
    </location>
</feature>
<reference evidence="10 11" key="1">
    <citation type="submission" date="2023-10" db="EMBL/GenBank/DDBJ databases">
        <title>Draft Genome Sequence of Candida saopaulonensis from a very Premature Infant with Sepsis.</title>
        <authorList>
            <person name="Ning Y."/>
            <person name="Dai R."/>
            <person name="Xiao M."/>
            <person name="Xu Y."/>
            <person name="Yan Q."/>
            <person name="Zhang L."/>
        </authorList>
    </citation>
    <scope>NUCLEOTIDE SEQUENCE [LARGE SCALE GENOMIC DNA]</scope>
    <source>
        <strain evidence="10 11">19XY460</strain>
    </source>
</reference>
<organism evidence="10 11">
    <name type="scientific">Australozyma saopauloensis</name>
    <dbReference type="NCBI Taxonomy" id="291208"/>
    <lineage>
        <taxon>Eukaryota</taxon>
        <taxon>Fungi</taxon>
        <taxon>Dikarya</taxon>
        <taxon>Ascomycota</taxon>
        <taxon>Saccharomycotina</taxon>
        <taxon>Pichiomycetes</taxon>
        <taxon>Metschnikowiaceae</taxon>
        <taxon>Australozyma</taxon>
    </lineage>
</organism>
<dbReference type="GeneID" id="88171233"/>
<evidence type="ECO:0000256" key="6">
    <source>
        <dbReference type="ARBA" id="ARBA00023242"/>
    </source>
</evidence>
<dbReference type="GO" id="GO:0000981">
    <property type="term" value="F:DNA-binding transcription factor activity, RNA polymerase II-specific"/>
    <property type="evidence" value="ECO:0007669"/>
    <property type="project" value="TreeGrafter"/>
</dbReference>
<accession>A0AAX4H426</accession>
<feature type="region of interest" description="Disordered" evidence="8">
    <location>
        <begin position="235"/>
        <end position="308"/>
    </location>
</feature>
<dbReference type="GO" id="GO:0008270">
    <property type="term" value="F:zinc ion binding"/>
    <property type="evidence" value="ECO:0007669"/>
    <property type="project" value="UniProtKB-KW"/>
</dbReference>
<keyword evidence="3" id="KW-0677">Repeat</keyword>
<dbReference type="GO" id="GO:0005634">
    <property type="term" value="C:nucleus"/>
    <property type="evidence" value="ECO:0007669"/>
    <property type="project" value="UniProtKB-SubCell"/>
</dbReference>
<dbReference type="PANTHER" id="PTHR23226">
    <property type="entry name" value="ZINC FINGER AND SCAN DOMAIN-CONTAINING"/>
    <property type="match status" value="1"/>
</dbReference>
<feature type="compositionally biased region" description="Polar residues" evidence="8">
    <location>
        <begin position="601"/>
        <end position="621"/>
    </location>
</feature>
<evidence type="ECO:0000256" key="8">
    <source>
        <dbReference type="SAM" id="MobiDB-lite"/>
    </source>
</evidence>
<dbReference type="InterPro" id="IPR013087">
    <property type="entry name" value="Znf_C2H2_type"/>
</dbReference>
<comment type="subcellular location">
    <subcellularLocation>
        <location evidence="1">Nucleus</location>
    </subcellularLocation>
</comment>
<dbReference type="PROSITE" id="PS50157">
    <property type="entry name" value="ZINC_FINGER_C2H2_2"/>
    <property type="match status" value="3"/>
</dbReference>
<name>A0AAX4H426_9ASCO</name>
<dbReference type="Proteomes" id="UP001338582">
    <property type="component" value="Chromosome 1"/>
</dbReference>
<dbReference type="SUPFAM" id="SSF57667">
    <property type="entry name" value="beta-beta-alpha zinc fingers"/>
    <property type="match status" value="2"/>
</dbReference>
<feature type="compositionally biased region" description="Basic and acidic residues" evidence="8">
    <location>
        <begin position="14"/>
        <end position="23"/>
    </location>
</feature>
<feature type="domain" description="C2H2-type" evidence="9">
    <location>
        <begin position="157"/>
        <end position="184"/>
    </location>
</feature>
<feature type="region of interest" description="Disordered" evidence="8">
    <location>
        <begin position="594"/>
        <end position="678"/>
    </location>
</feature>
<dbReference type="SMART" id="SM00355">
    <property type="entry name" value="ZnF_C2H2"/>
    <property type="match status" value="3"/>
</dbReference>
<dbReference type="KEGG" id="asau:88171233"/>
<feature type="region of interest" description="Disordered" evidence="8">
    <location>
        <begin position="1"/>
        <end position="75"/>
    </location>
</feature>
<feature type="compositionally biased region" description="Low complexity" evidence="8">
    <location>
        <begin position="622"/>
        <end position="644"/>
    </location>
</feature>
<evidence type="ECO:0000256" key="1">
    <source>
        <dbReference type="ARBA" id="ARBA00004123"/>
    </source>
</evidence>
<dbReference type="InterPro" id="IPR036236">
    <property type="entry name" value="Znf_C2H2_sf"/>
</dbReference>
<feature type="region of interest" description="Disordered" evidence="8">
    <location>
        <begin position="719"/>
        <end position="750"/>
    </location>
</feature>
<feature type="compositionally biased region" description="Polar residues" evidence="8">
    <location>
        <begin position="235"/>
        <end position="250"/>
    </location>
</feature>
<evidence type="ECO:0000256" key="7">
    <source>
        <dbReference type="PROSITE-ProRule" id="PRU00042"/>
    </source>
</evidence>
<dbReference type="FunFam" id="3.30.160.60:FF:000100">
    <property type="entry name" value="Zinc finger 45-like"/>
    <property type="match status" value="1"/>
</dbReference>